<reference evidence="1 2" key="1">
    <citation type="submission" date="2020-10" db="EMBL/GenBank/DDBJ databases">
        <title>Plant Genome Project.</title>
        <authorList>
            <person name="Zhang R.-G."/>
        </authorList>
    </citation>
    <scope>NUCLEOTIDE SEQUENCE [LARGE SCALE GENOMIC DNA]</scope>
    <source>
        <strain evidence="1">FAFU-HL-1</strain>
        <tissue evidence="1">Leaf</tissue>
    </source>
</reference>
<evidence type="ECO:0000313" key="1">
    <source>
        <dbReference type="EMBL" id="KAF9682175.1"/>
    </source>
</evidence>
<gene>
    <name evidence="1" type="ORF">SADUNF_Sadunf05G0081300</name>
</gene>
<evidence type="ECO:0008006" key="3">
    <source>
        <dbReference type="Google" id="ProtNLM"/>
    </source>
</evidence>
<proteinExistence type="predicted"/>
<organism evidence="1 2">
    <name type="scientific">Salix dunnii</name>
    <dbReference type="NCBI Taxonomy" id="1413687"/>
    <lineage>
        <taxon>Eukaryota</taxon>
        <taxon>Viridiplantae</taxon>
        <taxon>Streptophyta</taxon>
        <taxon>Embryophyta</taxon>
        <taxon>Tracheophyta</taxon>
        <taxon>Spermatophyta</taxon>
        <taxon>Magnoliopsida</taxon>
        <taxon>eudicotyledons</taxon>
        <taxon>Gunneridae</taxon>
        <taxon>Pentapetalae</taxon>
        <taxon>rosids</taxon>
        <taxon>fabids</taxon>
        <taxon>Malpighiales</taxon>
        <taxon>Salicaceae</taxon>
        <taxon>Saliceae</taxon>
        <taxon>Salix</taxon>
    </lineage>
</organism>
<protein>
    <recommendedName>
        <fullName evidence="3">Reverse transcriptase Ty1/copia-type domain-containing protein</fullName>
    </recommendedName>
</protein>
<keyword evidence="2" id="KW-1185">Reference proteome</keyword>
<evidence type="ECO:0000313" key="2">
    <source>
        <dbReference type="Proteomes" id="UP000657918"/>
    </source>
</evidence>
<name>A0A835MYS2_9ROSI</name>
<dbReference type="AlphaFoldDB" id="A0A835MYS2"/>
<dbReference type="OrthoDB" id="128382at2759"/>
<dbReference type="EMBL" id="JADGMS010000005">
    <property type="protein sequence ID" value="KAF9682175.1"/>
    <property type="molecule type" value="Genomic_DNA"/>
</dbReference>
<accession>A0A835MYS2</accession>
<dbReference type="Proteomes" id="UP000657918">
    <property type="component" value="Unassembled WGS sequence"/>
</dbReference>
<comment type="caution">
    <text evidence="1">The sequence shown here is derived from an EMBL/GenBank/DDBJ whole genome shotgun (WGS) entry which is preliminary data.</text>
</comment>
<sequence length="160" mass="18456">MEHLCVNLELGTSTGDDESALPSCPDPSIPRVRSFLQVPKWRNTVQQEVQALQDNKTLSLVSPSTHKQPIDCSLEYITKTKYFLSSHYKIKDMRKLRYFLEKEVTRSKHGITLCQRKYTLEILEDTWFLGVVLHYIAHEIEASDHGSCMADVPDLCNMRQ</sequence>